<feature type="region of interest" description="Disordered" evidence="1">
    <location>
        <begin position="149"/>
        <end position="218"/>
    </location>
</feature>
<dbReference type="AlphaFoldDB" id="A0A5M3N450"/>
<sequence length="534" mass="58139">MPMHSKHIPDYPEPLPDYTEEELQAMSNETFREWHANFRQHCANADDYWNAVFAAGYDPADIQLSDDTDGDGHSNREGSPDSLSEFLLYDPTRAPTNGAAIAVIPTNTTERSVADEGGADKTAKERLVLRIPSLSTRKRMHGNLIMDNQDASTAPHLPQPTSGALPDAKNDSPIKKKTKTEVVPQKSTHQVLPASKPVSSTRKGRGRPPNPSTAALSSAVKAPDTFTVSLTVEVILYPKEEKGRGGRVKFKEQDPLRYGPKVITQEAAASWEGFLEMLARLVQTKPDNLIVASMAWKWLKERGSGLPLTSPDGLTTMVGQIKANATPSTVVVVTMNPPKKNAKLLKATRALSLDKTLQPIVQQLQEQYPIGQCPAHPDVHCFLYAPLNLHYELTSARVRVWAHAISRKETDAHRIPFGAPFFKKEDGRKLTGTPTKHAAPTETFGGAQFPGASYGGPGFGAPVPFAMPYGAGWNMGHGMMPQAYHLGGYGAHGAPQMHYAGNPYHQDGNGNSGFSYEANSGNYEVGTGPDQWFN</sequence>
<name>A0A5M3N450_CONPW</name>
<evidence type="ECO:0000313" key="3">
    <source>
        <dbReference type="Proteomes" id="UP000053558"/>
    </source>
</evidence>
<protein>
    <submittedName>
        <fullName evidence="2">Uncharacterized protein</fullName>
    </submittedName>
</protein>
<organism evidence="2 3">
    <name type="scientific">Coniophora puteana (strain RWD-64-598)</name>
    <name type="common">Brown rot fungus</name>
    <dbReference type="NCBI Taxonomy" id="741705"/>
    <lineage>
        <taxon>Eukaryota</taxon>
        <taxon>Fungi</taxon>
        <taxon>Dikarya</taxon>
        <taxon>Basidiomycota</taxon>
        <taxon>Agaricomycotina</taxon>
        <taxon>Agaricomycetes</taxon>
        <taxon>Agaricomycetidae</taxon>
        <taxon>Boletales</taxon>
        <taxon>Coniophorineae</taxon>
        <taxon>Coniophoraceae</taxon>
        <taxon>Coniophora</taxon>
    </lineage>
</organism>
<proteinExistence type="predicted"/>
<dbReference type="KEGG" id="cput:CONPUDRAFT_161011"/>
<dbReference type="OrthoDB" id="2625485at2759"/>
<reference evidence="3" key="1">
    <citation type="journal article" date="2012" name="Science">
        <title>The Paleozoic origin of enzymatic lignin decomposition reconstructed from 31 fungal genomes.</title>
        <authorList>
            <person name="Floudas D."/>
            <person name="Binder M."/>
            <person name="Riley R."/>
            <person name="Barry K."/>
            <person name="Blanchette R.A."/>
            <person name="Henrissat B."/>
            <person name="Martinez A.T."/>
            <person name="Otillar R."/>
            <person name="Spatafora J.W."/>
            <person name="Yadav J.S."/>
            <person name="Aerts A."/>
            <person name="Benoit I."/>
            <person name="Boyd A."/>
            <person name="Carlson A."/>
            <person name="Copeland A."/>
            <person name="Coutinho P.M."/>
            <person name="de Vries R.P."/>
            <person name="Ferreira P."/>
            <person name="Findley K."/>
            <person name="Foster B."/>
            <person name="Gaskell J."/>
            <person name="Glotzer D."/>
            <person name="Gorecki P."/>
            <person name="Heitman J."/>
            <person name="Hesse C."/>
            <person name="Hori C."/>
            <person name="Igarashi K."/>
            <person name="Jurgens J.A."/>
            <person name="Kallen N."/>
            <person name="Kersten P."/>
            <person name="Kohler A."/>
            <person name="Kuees U."/>
            <person name="Kumar T.K.A."/>
            <person name="Kuo A."/>
            <person name="LaButti K."/>
            <person name="Larrondo L.F."/>
            <person name="Lindquist E."/>
            <person name="Ling A."/>
            <person name="Lombard V."/>
            <person name="Lucas S."/>
            <person name="Lundell T."/>
            <person name="Martin R."/>
            <person name="McLaughlin D.J."/>
            <person name="Morgenstern I."/>
            <person name="Morin E."/>
            <person name="Murat C."/>
            <person name="Nagy L.G."/>
            <person name="Nolan M."/>
            <person name="Ohm R.A."/>
            <person name="Patyshakuliyeva A."/>
            <person name="Rokas A."/>
            <person name="Ruiz-Duenas F.J."/>
            <person name="Sabat G."/>
            <person name="Salamov A."/>
            <person name="Samejima M."/>
            <person name="Schmutz J."/>
            <person name="Slot J.C."/>
            <person name="St John F."/>
            <person name="Stenlid J."/>
            <person name="Sun H."/>
            <person name="Sun S."/>
            <person name="Syed K."/>
            <person name="Tsang A."/>
            <person name="Wiebenga A."/>
            <person name="Young D."/>
            <person name="Pisabarro A."/>
            <person name="Eastwood D.C."/>
            <person name="Martin F."/>
            <person name="Cullen D."/>
            <person name="Grigoriev I.V."/>
            <person name="Hibbett D.S."/>
        </authorList>
    </citation>
    <scope>NUCLEOTIDE SEQUENCE [LARGE SCALE GENOMIC DNA]</scope>
    <source>
        <strain evidence="3">RWD-64-598 SS2</strain>
    </source>
</reference>
<feature type="region of interest" description="Disordered" evidence="1">
    <location>
        <begin position="63"/>
        <end position="84"/>
    </location>
</feature>
<gene>
    <name evidence="2" type="ORF">CONPUDRAFT_161011</name>
</gene>
<dbReference type="GeneID" id="19204470"/>
<evidence type="ECO:0000313" key="2">
    <source>
        <dbReference type="EMBL" id="EIW86200.1"/>
    </source>
</evidence>
<dbReference type="RefSeq" id="XP_007763097.1">
    <property type="nucleotide sequence ID" value="XM_007764907.1"/>
</dbReference>
<dbReference type="EMBL" id="JH711573">
    <property type="protein sequence ID" value="EIW86200.1"/>
    <property type="molecule type" value="Genomic_DNA"/>
</dbReference>
<dbReference type="Proteomes" id="UP000053558">
    <property type="component" value="Unassembled WGS sequence"/>
</dbReference>
<feature type="compositionally biased region" description="Basic and acidic residues" evidence="1">
    <location>
        <begin position="70"/>
        <end position="79"/>
    </location>
</feature>
<accession>A0A5M3N450</accession>
<keyword evidence="3" id="KW-1185">Reference proteome</keyword>
<comment type="caution">
    <text evidence="2">The sequence shown here is derived from an EMBL/GenBank/DDBJ whole genome shotgun (WGS) entry which is preliminary data.</text>
</comment>
<evidence type="ECO:0000256" key="1">
    <source>
        <dbReference type="SAM" id="MobiDB-lite"/>
    </source>
</evidence>